<reference evidence="1 2" key="1">
    <citation type="submission" date="2019-09" db="EMBL/GenBank/DDBJ databases">
        <title>Phylogeny of genus Pseudoclavibacter and closely related genus.</title>
        <authorList>
            <person name="Li Y."/>
        </authorList>
    </citation>
    <scope>NUCLEOTIDE SEQUENCE [LARGE SCALE GENOMIC DNA]</scope>
    <source>
        <strain evidence="1 2">THG-MD12</strain>
    </source>
</reference>
<dbReference type="Proteomes" id="UP000490386">
    <property type="component" value="Unassembled WGS sequence"/>
</dbReference>
<dbReference type="EMBL" id="WBJX01000003">
    <property type="protein sequence ID" value="KAB1637593.1"/>
    <property type="molecule type" value="Genomic_DNA"/>
</dbReference>
<protein>
    <submittedName>
        <fullName evidence="1">Uncharacterized protein</fullName>
    </submittedName>
</protein>
<gene>
    <name evidence="1" type="ORF">F8O03_10250</name>
</gene>
<evidence type="ECO:0000313" key="1">
    <source>
        <dbReference type="EMBL" id="KAB1637593.1"/>
    </source>
</evidence>
<dbReference type="AlphaFoldDB" id="A0A7J5B0Z2"/>
<name>A0A7J5B0Z2_9MICO</name>
<organism evidence="1 2">
    <name type="scientific">Pseudoclavibacter terrae</name>
    <dbReference type="NCBI Taxonomy" id="1530195"/>
    <lineage>
        <taxon>Bacteria</taxon>
        <taxon>Bacillati</taxon>
        <taxon>Actinomycetota</taxon>
        <taxon>Actinomycetes</taxon>
        <taxon>Micrococcales</taxon>
        <taxon>Microbacteriaceae</taxon>
        <taxon>Pseudoclavibacter</taxon>
    </lineage>
</organism>
<sequence>MGTTNYTSTFIQIADDCPVDEAEAPPESAKGPTVASLQHKLVSEHPYEYTSDDVLFETYAVRNAIPAEEREAARAAFFAKDQACLRASPLGKRWGWGIHSDGEARIALVPLGTDEYEEKAGDESLKQLKAMRSKRA</sequence>
<dbReference type="Pfam" id="PF19654">
    <property type="entry name" value="DUF6157"/>
    <property type="match status" value="1"/>
</dbReference>
<dbReference type="RefSeq" id="WP_151423795.1">
    <property type="nucleotide sequence ID" value="NZ_CANKVH010000006.1"/>
</dbReference>
<proteinExistence type="predicted"/>
<evidence type="ECO:0000313" key="2">
    <source>
        <dbReference type="Proteomes" id="UP000490386"/>
    </source>
</evidence>
<accession>A0A7J5B0Z2</accession>
<comment type="caution">
    <text evidence="1">The sequence shown here is derived from an EMBL/GenBank/DDBJ whole genome shotgun (WGS) entry which is preliminary data.</text>
</comment>
<dbReference type="OrthoDB" id="2361182at2"/>
<dbReference type="InterPro" id="IPR046155">
    <property type="entry name" value="DUF6157"/>
</dbReference>
<keyword evidence="2" id="KW-1185">Reference proteome</keyword>